<gene>
    <name evidence="11" type="primary">nadD</name>
    <name evidence="13" type="ORF">D1Z90_00405</name>
</gene>
<evidence type="ECO:0000256" key="5">
    <source>
        <dbReference type="ARBA" id="ARBA00022679"/>
    </source>
</evidence>
<keyword evidence="14" id="KW-1185">Reference proteome</keyword>
<protein>
    <recommendedName>
        <fullName evidence="11">Probable nicotinate-nucleotide adenylyltransferase</fullName>
        <ecNumber evidence="11">2.7.7.18</ecNumber>
    </recommendedName>
    <alternativeName>
        <fullName evidence="11">Deamido-NAD(+) diphosphorylase</fullName>
    </alternativeName>
    <alternativeName>
        <fullName evidence="11">Deamido-NAD(+) pyrophosphorylase</fullName>
    </alternativeName>
    <alternativeName>
        <fullName evidence="11">Nicotinate mononucleotide adenylyltransferase</fullName>
        <shortName evidence="11">NaMN adenylyltransferase</shortName>
    </alternativeName>
</protein>
<keyword evidence="7 11" id="KW-0547">Nucleotide-binding</keyword>
<name>A0A418YJS2_9GAMM</name>
<dbReference type="EMBL" id="QZCH01000001">
    <property type="protein sequence ID" value="RJG51232.1"/>
    <property type="molecule type" value="Genomic_DNA"/>
</dbReference>
<dbReference type="PANTHER" id="PTHR39321:SF3">
    <property type="entry name" value="PHOSPHOPANTETHEINE ADENYLYLTRANSFERASE"/>
    <property type="match status" value="1"/>
</dbReference>
<dbReference type="EC" id="2.7.7.18" evidence="11"/>
<dbReference type="InterPro" id="IPR005248">
    <property type="entry name" value="NadD/NMNAT"/>
</dbReference>
<dbReference type="GO" id="GO:0009435">
    <property type="term" value="P:NAD+ biosynthetic process"/>
    <property type="evidence" value="ECO:0007669"/>
    <property type="project" value="UniProtKB-UniRule"/>
</dbReference>
<dbReference type="HAMAP" id="MF_00244">
    <property type="entry name" value="NaMN_adenylyltr"/>
    <property type="match status" value="1"/>
</dbReference>
<proteinExistence type="inferred from homology"/>
<keyword evidence="6 11" id="KW-0548">Nucleotidyltransferase</keyword>
<dbReference type="InterPro" id="IPR014729">
    <property type="entry name" value="Rossmann-like_a/b/a_fold"/>
</dbReference>
<keyword evidence="5 11" id="KW-0808">Transferase</keyword>
<dbReference type="NCBIfam" id="TIGR00482">
    <property type="entry name" value="nicotinate (nicotinamide) nucleotide adenylyltransferase"/>
    <property type="match status" value="1"/>
</dbReference>
<accession>A0A418YJS2</accession>
<dbReference type="SUPFAM" id="SSF52374">
    <property type="entry name" value="Nucleotidylyl transferase"/>
    <property type="match status" value="1"/>
</dbReference>
<evidence type="ECO:0000256" key="9">
    <source>
        <dbReference type="ARBA" id="ARBA00023027"/>
    </source>
</evidence>
<evidence type="ECO:0000256" key="6">
    <source>
        <dbReference type="ARBA" id="ARBA00022695"/>
    </source>
</evidence>
<organism evidence="13 14">
    <name type="scientific">Motilimonas pumila</name>
    <dbReference type="NCBI Taxonomy" id="2303987"/>
    <lineage>
        <taxon>Bacteria</taxon>
        <taxon>Pseudomonadati</taxon>
        <taxon>Pseudomonadota</taxon>
        <taxon>Gammaproteobacteria</taxon>
        <taxon>Alteromonadales</taxon>
        <taxon>Alteromonadales genera incertae sedis</taxon>
        <taxon>Motilimonas</taxon>
    </lineage>
</organism>
<evidence type="ECO:0000256" key="8">
    <source>
        <dbReference type="ARBA" id="ARBA00022840"/>
    </source>
</evidence>
<evidence type="ECO:0000256" key="10">
    <source>
        <dbReference type="ARBA" id="ARBA00048721"/>
    </source>
</evidence>
<evidence type="ECO:0000259" key="12">
    <source>
        <dbReference type="Pfam" id="PF01467"/>
    </source>
</evidence>
<evidence type="ECO:0000313" key="14">
    <source>
        <dbReference type="Proteomes" id="UP000283255"/>
    </source>
</evidence>
<dbReference type="PANTHER" id="PTHR39321">
    <property type="entry name" value="NICOTINATE-NUCLEOTIDE ADENYLYLTRANSFERASE-RELATED"/>
    <property type="match status" value="1"/>
</dbReference>
<reference evidence="13 14" key="2">
    <citation type="submission" date="2019-01" db="EMBL/GenBank/DDBJ databases">
        <title>Motilimonas pumilus sp. nov., isolated from the gut of sea cucumber (Apostichopus japonicus).</title>
        <authorList>
            <person name="Wang F.-Q."/>
            <person name="Ren L.-H."/>
            <person name="Lin Y.-W."/>
            <person name="Sun G.-H."/>
            <person name="Du Z.-J."/>
            <person name="Zhao J.-X."/>
            <person name="Liu X.-J."/>
            <person name="Liu L.-J."/>
        </authorList>
    </citation>
    <scope>NUCLEOTIDE SEQUENCE [LARGE SCALE GENOMIC DNA]</scope>
    <source>
        <strain evidence="13 14">PLHSC7-2</strain>
    </source>
</reference>
<dbReference type="GO" id="GO:0005524">
    <property type="term" value="F:ATP binding"/>
    <property type="evidence" value="ECO:0007669"/>
    <property type="project" value="UniProtKB-KW"/>
</dbReference>
<dbReference type="UniPathway" id="UPA00253">
    <property type="reaction ID" value="UER00332"/>
</dbReference>
<evidence type="ECO:0000313" key="13">
    <source>
        <dbReference type="EMBL" id="RJG51232.1"/>
    </source>
</evidence>
<evidence type="ECO:0000256" key="3">
    <source>
        <dbReference type="ARBA" id="ARBA00009014"/>
    </source>
</evidence>
<evidence type="ECO:0000256" key="4">
    <source>
        <dbReference type="ARBA" id="ARBA00022642"/>
    </source>
</evidence>
<comment type="similarity">
    <text evidence="3 11">Belongs to the NadD family.</text>
</comment>
<dbReference type="GO" id="GO:0004515">
    <property type="term" value="F:nicotinate-nucleotide adenylyltransferase activity"/>
    <property type="evidence" value="ECO:0007669"/>
    <property type="project" value="UniProtKB-UniRule"/>
</dbReference>
<evidence type="ECO:0000256" key="11">
    <source>
        <dbReference type="HAMAP-Rule" id="MF_00244"/>
    </source>
</evidence>
<comment type="catalytic activity">
    <reaction evidence="10 11">
        <text>nicotinate beta-D-ribonucleotide + ATP + H(+) = deamido-NAD(+) + diphosphate</text>
        <dbReference type="Rhea" id="RHEA:22860"/>
        <dbReference type="ChEBI" id="CHEBI:15378"/>
        <dbReference type="ChEBI" id="CHEBI:30616"/>
        <dbReference type="ChEBI" id="CHEBI:33019"/>
        <dbReference type="ChEBI" id="CHEBI:57502"/>
        <dbReference type="ChEBI" id="CHEBI:58437"/>
        <dbReference type="EC" id="2.7.7.18"/>
    </reaction>
</comment>
<dbReference type="NCBIfam" id="TIGR00125">
    <property type="entry name" value="cyt_tran_rel"/>
    <property type="match status" value="1"/>
</dbReference>
<dbReference type="NCBIfam" id="NF000840">
    <property type="entry name" value="PRK00071.1-3"/>
    <property type="match status" value="1"/>
</dbReference>
<dbReference type="OrthoDB" id="5295945at2"/>
<keyword evidence="4 11" id="KW-0662">Pyridine nucleotide biosynthesis</keyword>
<comment type="function">
    <text evidence="1 11">Catalyzes the reversible adenylation of nicotinate mononucleotide (NaMN) to nicotinic acid adenine dinucleotide (NaAD).</text>
</comment>
<dbReference type="Pfam" id="PF01467">
    <property type="entry name" value="CTP_transf_like"/>
    <property type="match status" value="1"/>
</dbReference>
<dbReference type="NCBIfam" id="NF000839">
    <property type="entry name" value="PRK00071.1-1"/>
    <property type="match status" value="1"/>
</dbReference>
<dbReference type="Gene3D" id="3.40.50.620">
    <property type="entry name" value="HUPs"/>
    <property type="match status" value="1"/>
</dbReference>
<keyword evidence="8 11" id="KW-0067">ATP-binding</keyword>
<evidence type="ECO:0000256" key="2">
    <source>
        <dbReference type="ARBA" id="ARBA00005019"/>
    </source>
</evidence>
<evidence type="ECO:0000256" key="1">
    <source>
        <dbReference type="ARBA" id="ARBA00002324"/>
    </source>
</evidence>
<dbReference type="InterPro" id="IPR004821">
    <property type="entry name" value="Cyt_trans-like"/>
</dbReference>
<comment type="caution">
    <text evidence="13">The sequence shown here is derived from an EMBL/GenBank/DDBJ whole genome shotgun (WGS) entry which is preliminary data.</text>
</comment>
<reference evidence="13 14" key="1">
    <citation type="submission" date="2018-09" db="EMBL/GenBank/DDBJ databases">
        <authorList>
            <person name="Wang F."/>
        </authorList>
    </citation>
    <scope>NUCLEOTIDE SEQUENCE [LARGE SCALE GENOMIC DNA]</scope>
    <source>
        <strain evidence="13 14">PLHSC7-2</strain>
    </source>
</reference>
<dbReference type="CDD" id="cd02165">
    <property type="entry name" value="NMNAT"/>
    <property type="match status" value="1"/>
</dbReference>
<sequence length="217" mass="24800">MRQAQSIIAFLGGTFDPIHFGHLRLATEVQQALDAQVMLLPNQTPPHKAQQQVSFAHRCNMVELAIAAHPELTLSTLEAQLPQPNYSVQTLQHLRQHQPQAAIVFVIGMDSLLNIQSWHRWQELLAYCHLLVCRRPGCNTDYPAPLAQFLAQHESTDIEPLLRTRNGRIFFLESTELEISSSHIRQQIIQGQSPRYLLPDNVIEYIKQNKLYLNLEA</sequence>
<evidence type="ECO:0000256" key="7">
    <source>
        <dbReference type="ARBA" id="ARBA00022741"/>
    </source>
</evidence>
<comment type="pathway">
    <text evidence="2 11">Cofactor biosynthesis; NAD(+) biosynthesis; deamido-NAD(+) from nicotinate D-ribonucleotide: step 1/1.</text>
</comment>
<dbReference type="AlphaFoldDB" id="A0A418YJS2"/>
<keyword evidence="9 11" id="KW-0520">NAD</keyword>
<feature type="domain" description="Cytidyltransferase-like" evidence="12">
    <location>
        <begin position="11"/>
        <end position="186"/>
    </location>
</feature>
<dbReference type="Proteomes" id="UP000283255">
    <property type="component" value="Unassembled WGS sequence"/>
</dbReference>
<dbReference type="RefSeq" id="WP_119908780.1">
    <property type="nucleotide sequence ID" value="NZ_QZCH01000001.1"/>
</dbReference>